<dbReference type="OrthoDB" id="4959284at2759"/>
<comment type="caution">
    <text evidence="3">The sequence shown here is derived from an EMBL/GenBank/DDBJ whole genome shotgun (WGS) entry which is preliminary data.</text>
</comment>
<feature type="compositionally biased region" description="Polar residues" evidence="2">
    <location>
        <begin position="228"/>
        <end position="238"/>
    </location>
</feature>
<evidence type="ECO:0000256" key="2">
    <source>
        <dbReference type="SAM" id="MobiDB-lite"/>
    </source>
</evidence>
<dbReference type="Proteomes" id="UP000562929">
    <property type="component" value="Unassembled WGS sequence"/>
</dbReference>
<feature type="compositionally biased region" description="Basic and acidic residues" evidence="2">
    <location>
        <begin position="527"/>
        <end position="541"/>
    </location>
</feature>
<name>A0A8H4Q1P1_9HYPO</name>
<dbReference type="AlphaFoldDB" id="A0A8H4Q1P1"/>
<proteinExistence type="predicted"/>
<gene>
    <name evidence="3" type="ORF">GQ602_006691</name>
</gene>
<feature type="region of interest" description="Disordered" evidence="2">
    <location>
        <begin position="218"/>
        <end position="238"/>
    </location>
</feature>
<organism evidence="3 4">
    <name type="scientific">Ophiocordyceps camponoti-floridani</name>
    <dbReference type="NCBI Taxonomy" id="2030778"/>
    <lineage>
        <taxon>Eukaryota</taxon>
        <taxon>Fungi</taxon>
        <taxon>Dikarya</taxon>
        <taxon>Ascomycota</taxon>
        <taxon>Pezizomycotina</taxon>
        <taxon>Sordariomycetes</taxon>
        <taxon>Hypocreomycetidae</taxon>
        <taxon>Hypocreales</taxon>
        <taxon>Ophiocordycipitaceae</taxon>
        <taxon>Ophiocordyceps</taxon>
    </lineage>
</organism>
<feature type="region of interest" description="Disordered" evidence="2">
    <location>
        <begin position="153"/>
        <end position="172"/>
    </location>
</feature>
<reference evidence="3 4" key="1">
    <citation type="journal article" date="2020" name="G3 (Bethesda)">
        <title>Genetic Underpinnings of Host Manipulation by Ophiocordyceps as Revealed by Comparative Transcriptomics.</title>
        <authorList>
            <person name="Will I."/>
            <person name="Das B."/>
            <person name="Trinh T."/>
            <person name="Brachmann A."/>
            <person name="Ohm R.A."/>
            <person name="de Bekker C."/>
        </authorList>
    </citation>
    <scope>NUCLEOTIDE SEQUENCE [LARGE SCALE GENOMIC DNA]</scope>
    <source>
        <strain evidence="3 4">EC05</strain>
    </source>
</reference>
<protein>
    <submittedName>
        <fullName evidence="3">Chromosome segregation protein SMC-like</fullName>
    </submittedName>
</protein>
<dbReference type="Gene3D" id="1.20.5.300">
    <property type="match status" value="1"/>
</dbReference>
<keyword evidence="1" id="KW-0175">Coiled coil</keyword>
<feature type="region of interest" description="Disordered" evidence="2">
    <location>
        <begin position="1"/>
        <end position="52"/>
    </location>
</feature>
<feature type="coiled-coil region" evidence="1">
    <location>
        <begin position="598"/>
        <end position="651"/>
    </location>
</feature>
<feature type="compositionally biased region" description="Basic and acidic residues" evidence="2">
    <location>
        <begin position="1"/>
        <end position="16"/>
    </location>
</feature>
<evidence type="ECO:0000256" key="1">
    <source>
        <dbReference type="SAM" id="Coils"/>
    </source>
</evidence>
<feature type="coiled-coil region" evidence="1">
    <location>
        <begin position="398"/>
        <end position="516"/>
    </location>
</feature>
<keyword evidence="4" id="KW-1185">Reference proteome</keyword>
<feature type="compositionally biased region" description="Polar residues" evidence="2">
    <location>
        <begin position="41"/>
        <end position="52"/>
    </location>
</feature>
<evidence type="ECO:0000313" key="3">
    <source>
        <dbReference type="EMBL" id="KAF4582067.1"/>
    </source>
</evidence>
<sequence length="749" mass="83363">MEKYDSYKPRGRDEARPPIPVRQSTPPPRNDGKKKPDTGFSPGNAQPKNHSQFKSDLNNLIHYLNLRVWYYQKREDFNQKKTRLGFDLSKIKGTDFESAARCVKQEFDVADAEFKKYSEKERNYEEKFFNQLKTTISSFMAENKAKTARTDAASQATEDCAPKSAAPGQTKTDLESLLKTKHLEARVADFQQQLDRERERNDELEKKMDALAGKLDEVTKTDVKAQGPKQSPSSTTGLDSFSVDLVTAKCMAYLKTQIADGKVEGLISKDEIQKKFLELDRVMTAGFETSVDATQEALSSQTPGARTADTLRSVKANITSLEEALRSEYSKSVGVISLSIKDLEKRINSQDKAIEDLTEKLNGLDEIIKKLTEDQNGHGEAIKKQQLMGDSCGHGKAIQELTEKLNGHGEAIKKLTEDQNGHDEIIKKLTKNQNGHTRTVKKLTEDQDIHSLEIKKLNENPSGHGEAIEELTRKLNGLDDAIKKLTEDQHGHGEAIEELTRNQTGHADAIKKLTDESAHVMSTLATKDSDPGRTSLDKPGDEGGTEADQGQPAPCIEKRIGEAAQKEFTALLADLVPFIGTTVKNEVRKEKQAIVELTEEATSHLARLRSELDKLKVEEWAIKLEHAAQMAIQAKQDNASALEKMDGLESAWQKACATMKMEVEELALQVRSVQTWQNNFTTRPLYEDIVSHITQTLPNGVWAQMTSLSNKIDKVESTLALWEERDGVSAKKRRIQAVDSPVGNGGSPA</sequence>
<feature type="coiled-coil region" evidence="1">
    <location>
        <begin position="340"/>
        <end position="374"/>
    </location>
</feature>
<feature type="compositionally biased region" description="Pro residues" evidence="2">
    <location>
        <begin position="17"/>
        <end position="29"/>
    </location>
</feature>
<dbReference type="EMBL" id="JAACLJ010000008">
    <property type="protein sequence ID" value="KAF4582067.1"/>
    <property type="molecule type" value="Genomic_DNA"/>
</dbReference>
<accession>A0A8H4Q1P1</accession>
<evidence type="ECO:0000313" key="4">
    <source>
        <dbReference type="Proteomes" id="UP000562929"/>
    </source>
</evidence>
<feature type="region of interest" description="Disordered" evidence="2">
    <location>
        <begin position="522"/>
        <end position="552"/>
    </location>
</feature>